<dbReference type="EMBL" id="CP049863">
    <property type="protein sequence ID" value="QIK62929.1"/>
    <property type="molecule type" value="Genomic_DNA"/>
</dbReference>
<keyword evidence="3" id="KW-1185">Reference proteome</keyword>
<gene>
    <name evidence="2" type="ORF">G7068_06745</name>
</gene>
<reference evidence="2 3" key="1">
    <citation type="submission" date="2020-03" db="EMBL/GenBank/DDBJ databases">
        <title>Leucobacter sp. nov., isolated from beetles.</title>
        <authorList>
            <person name="Hyun D.-W."/>
            <person name="Bae J.-W."/>
        </authorList>
    </citation>
    <scope>NUCLEOTIDE SEQUENCE [LARGE SCALE GENOMIC DNA]</scope>
    <source>
        <strain evidence="2 3">HDW9C</strain>
    </source>
</reference>
<name>A0A6G7XEQ8_9MICO</name>
<evidence type="ECO:0000313" key="2">
    <source>
        <dbReference type="EMBL" id="QIK62929.1"/>
    </source>
</evidence>
<keyword evidence="1" id="KW-0812">Transmembrane</keyword>
<sequence length="53" mass="5412">MYEDGTLAVTGGALTILGIGTGLWWIFGGIAIAAGLGILAVRLVAQRRARAAE</sequence>
<accession>A0A6G7XEQ8</accession>
<dbReference type="KEGG" id="lvi:G7068_06745"/>
<dbReference type="Proteomes" id="UP000502677">
    <property type="component" value="Chromosome"/>
</dbReference>
<keyword evidence="1" id="KW-0472">Membrane</keyword>
<organism evidence="2 3">
    <name type="scientific">Leucobacter viscericola</name>
    <dbReference type="NCBI Taxonomy" id="2714935"/>
    <lineage>
        <taxon>Bacteria</taxon>
        <taxon>Bacillati</taxon>
        <taxon>Actinomycetota</taxon>
        <taxon>Actinomycetes</taxon>
        <taxon>Micrococcales</taxon>
        <taxon>Microbacteriaceae</taxon>
        <taxon>Leucobacter</taxon>
    </lineage>
</organism>
<protein>
    <submittedName>
        <fullName evidence="2">Uncharacterized protein</fullName>
    </submittedName>
</protein>
<dbReference type="RefSeq" id="WP_166290484.1">
    <property type="nucleotide sequence ID" value="NZ_CP049863.1"/>
</dbReference>
<evidence type="ECO:0000256" key="1">
    <source>
        <dbReference type="SAM" id="Phobius"/>
    </source>
</evidence>
<evidence type="ECO:0000313" key="3">
    <source>
        <dbReference type="Proteomes" id="UP000502677"/>
    </source>
</evidence>
<dbReference type="AlphaFoldDB" id="A0A6G7XEQ8"/>
<feature type="transmembrane region" description="Helical" evidence="1">
    <location>
        <begin position="23"/>
        <end position="45"/>
    </location>
</feature>
<proteinExistence type="predicted"/>
<keyword evidence="1" id="KW-1133">Transmembrane helix</keyword>